<comment type="caution">
    <text evidence="3">The sequence shown here is derived from an EMBL/GenBank/DDBJ whole genome shotgun (WGS) entry which is preliminary data.</text>
</comment>
<dbReference type="Proteomes" id="UP001633002">
    <property type="component" value="Unassembled WGS sequence"/>
</dbReference>
<dbReference type="GO" id="GO:0009982">
    <property type="term" value="F:pseudouridine synthase activity"/>
    <property type="evidence" value="ECO:0007669"/>
    <property type="project" value="UniProtKB-ARBA"/>
</dbReference>
<dbReference type="Pfam" id="PF00849">
    <property type="entry name" value="PseudoU_synth_2"/>
    <property type="match status" value="1"/>
</dbReference>
<dbReference type="InterPro" id="IPR050188">
    <property type="entry name" value="RluA_PseudoU_synthase"/>
</dbReference>
<evidence type="ECO:0000259" key="2">
    <source>
        <dbReference type="Pfam" id="PF00849"/>
    </source>
</evidence>
<organism evidence="3 4">
    <name type="scientific">Riccia sorocarpa</name>
    <dbReference type="NCBI Taxonomy" id="122646"/>
    <lineage>
        <taxon>Eukaryota</taxon>
        <taxon>Viridiplantae</taxon>
        <taxon>Streptophyta</taxon>
        <taxon>Embryophyta</taxon>
        <taxon>Marchantiophyta</taxon>
        <taxon>Marchantiopsida</taxon>
        <taxon>Marchantiidae</taxon>
        <taxon>Marchantiales</taxon>
        <taxon>Ricciaceae</taxon>
        <taxon>Riccia</taxon>
    </lineage>
</organism>
<dbReference type="PROSITE" id="PS01129">
    <property type="entry name" value="PSI_RLU"/>
    <property type="match status" value="1"/>
</dbReference>
<dbReference type="EMBL" id="JBJQOH010000002">
    <property type="protein sequence ID" value="KAL3698715.1"/>
    <property type="molecule type" value="Genomic_DNA"/>
</dbReference>
<name>A0ABD3I4R6_9MARC</name>
<accession>A0ABD3I4R6</accession>
<protein>
    <recommendedName>
        <fullName evidence="2">Pseudouridine synthase RsuA/RluA-like domain-containing protein</fullName>
    </recommendedName>
</protein>
<sequence length="566" mass="61353">MLMSLALRSCRSINPLLTGSRQRASAPGFGFTRNVICFGNILLGQVTTGSGGGVSLATGKEFIGESISSGCAQNAASDSDSYLYSGVECSLRSPSSQKLDGMHLAEGMLNLNPNGSMSARGGCNEDFEEVDKGVIVPDSEAVIDPRTCSPTLEEKGCMVAGNSNSCTDQVANGIQVQSSVAGLSLQVKEVLRIADAAEVSRESNGSETENSVGGAVSEEVERASKYPVPLTPFSGEAEKAIEYERAMVAEAAMKSRAAISRSDILFEDEWLMVINKPSGIYSEHVLATIPSLLQTTTQEVPDSSSEDGKVMRDEIHIHLANRLDRDTSGVMVITKSKKAAGMMSKIFTTRWVQKSYLALCVARPPEWRHLTVESGHGRSRFGAWRVYAKRDVGRELPGKCIVKDMRTHFVVLAVNKELGALEKDSGSFTISRSWWDESKAEQNLVIAGEEQTRAGVPYASAPLEDTANGINTRGILSKSGDEVIIRAFPFTGRTHQIRLHCQYIGLPLRGDVKYGGPHIWNGVQYDHHALHAETLSFRHPFTSEKLFFVAPLPPWAVDAGVQTLQP</sequence>
<feature type="domain" description="Pseudouridine synthase RsuA/RluA-like" evidence="2">
    <location>
        <begin position="271"/>
        <end position="502"/>
    </location>
</feature>
<dbReference type="SUPFAM" id="SSF55120">
    <property type="entry name" value="Pseudouridine synthase"/>
    <property type="match status" value="1"/>
</dbReference>
<comment type="catalytic activity">
    <reaction evidence="1">
        <text>a uridine in RNA = a pseudouridine in RNA</text>
        <dbReference type="Rhea" id="RHEA:48348"/>
        <dbReference type="Rhea" id="RHEA-COMP:12068"/>
        <dbReference type="Rhea" id="RHEA-COMP:12069"/>
        <dbReference type="ChEBI" id="CHEBI:65314"/>
        <dbReference type="ChEBI" id="CHEBI:65315"/>
    </reaction>
</comment>
<gene>
    <name evidence="3" type="ORF">R1sor_012791</name>
</gene>
<dbReference type="CDD" id="cd02869">
    <property type="entry name" value="PseudoU_synth_RluA_like"/>
    <property type="match status" value="1"/>
</dbReference>
<evidence type="ECO:0000313" key="4">
    <source>
        <dbReference type="Proteomes" id="UP001633002"/>
    </source>
</evidence>
<evidence type="ECO:0000313" key="3">
    <source>
        <dbReference type="EMBL" id="KAL3698715.1"/>
    </source>
</evidence>
<dbReference type="InterPro" id="IPR006145">
    <property type="entry name" value="PsdUridine_synth_RsuA/RluA"/>
</dbReference>
<proteinExistence type="predicted"/>
<dbReference type="PANTHER" id="PTHR21600">
    <property type="entry name" value="MITOCHONDRIAL RNA PSEUDOURIDINE SYNTHASE"/>
    <property type="match status" value="1"/>
</dbReference>
<keyword evidence="4" id="KW-1185">Reference proteome</keyword>
<dbReference type="Gene3D" id="3.30.2350.10">
    <property type="entry name" value="Pseudouridine synthase"/>
    <property type="match status" value="2"/>
</dbReference>
<reference evidence="3 4" key="1">
    <citation type="submission" date="2024-09" db="EMBL/GenBank/DDBJ databases">
        <title>Chromosome-scale assembly of Riccia sorocarpa.</title>
        <authorList>
            <person name="Paukszto L."/>
        </authorList>
    </citation>
    <scope>NUCLEOTIDE SEQUENCE [LARGE SCALE GENOMIC DNA]</scope>
    <source>
        <strain evidence="3">LP-2024</strain>
        <tissue evidence="3">Aerial parts of the thallus</tissue>
    </source>
</reference>
<dbReference type="PANTHER" id="PTHR21600:SF47">
    <property type="entry name" value="RNA PSEUDOURIDINE SYNTHASE 1"/>
    <property type="match status" value="1"/>
</dbReference>
<evidence type="ECO:0000256" key="1">
    <source>
        <dbReference type="ARBA" id="ARBA00000073"/>
    </source>
</evidence>
<dbReference type="InterPro" id="IPR020103">
    <property type="entry name" value="PsdUridine_synth_cat_dom_sf"/>
</dbReference>
<dbReference type="AlphaFoldDB" id="A0ABD3I4R6"/>
<dbReference type="InterPro" id="IPR006224">
    <property type="entry name" value="PsdUridine_synth_RluA-like_CS"/>
</dbReference>